<dbReference type="Pfam" id="PF08386">
    <property type="entry name" value="Abhydrolase_4"/>
    <property type="match status" value="1"/>
</dbReference>
<dbReference type="EMBL" id="JAJTJA010000016">
    <property type="protein sequence ID" value="KAH8689176.1"/>
    <property type="molecule type" value="Genomic_DNA"/>
</dbReference>
<feature type="signal peptide" evidence="3">
    <location>
        <begin position="1"/>
        <end position="22"/>
    </location>
</feature>
<dbReference type="PANTHER" id="PTHR43248:SF25">
    <property type="entry name" value="AB HYDROLASE-1 DOMAIN-CONTAINING PROTEIN-RELATED"/>
    <property type="match status" value="1"/>
</dbReference>
<evidence type="ECO:0000313" key="7">
    <source>
        <dbReference type="Proteomes" id="UP001201262"/>
    </source>
</evidence>
<dbReference type="InterPro" id="IPR029058">
    <property type="entry name" value="AB_hydrolase_fold"/>
</dbReference>
<dbReference type="GeneID" id="70249820"/>
<protein>
    <submittedName>
        <fullName evidence="6">TAP-like protein-domain-containing protein</fullName>
    </submittedName>
</protein>
<evidence type="ECO:0000256" key="1">
    <source>
        <dbReference type="ARBA" id="ARBA00010088"/>
    </source>
</evidence>
<reference evidence="6" key="1">
    <citation type="submission" date="2021-12" db="EMBL/GenBank/DDBJ databases">
        <title>Convergent genome expansion in fungi linked to evolution of root-endophyte symbiosis.</title>
        <authorList>
            <consortium name="DOE Joint Genome Institute"/>
            <person name="Ke Y.-H."/>
            <person name="Bonito G."/>
            <person name="Liao H.-L."/>
            <person name="Looney B."/>
            <person name="Rojas-Flechas A."/>
            <person name="Nash J."/>
            <person name="Hameed K."/>
            <person name="Schadt C."/>
            <person name="Martin F."/>
            <person name="Crous P.W."/>
            <person name="Miettinen O."/>
            <person name="Magnuson J.K."/>
            <person name="Labbe J."/>
            <person name="Jacobson D."/>
            <person name="Doktycz M.J."/>
            <person name="Veneault-Fourrey C."/>
            <person name="Kuo A."/>
            <person name="Mondo S."/>
            <person name="Calhoun S."/>
            <person name="Riley R."/>
            <person name="Ohm R."/>
            <person name="LaButti K."/>
            <person name="Andreopoulos B."/>
            <person name="Pangilinan J."/>
            <person name="Nolan M."/>
            <person name="Tritt A."/>
            <person name="Clum A."/>
            <person name="Lipzen A."/>
            <person name="Daum C."/>
            <person name="Barry K."/>
            <person name="Grigoriev I.V."/>
            <person name="Vilgalys R."/>
        </authorList>
    </citation>
    <scope>NUCLEOTIDE SEQUENCE</scope>
    <source>
        <strain evidence="6">PMI_201</strain>
    </source>
</reference>
<keyword evidence="3" id="KW-0732">Signal</keyword>
<evidence type="ECO:0000259" key="5">
    <source>
        <dbReference type="Pfam" id="PF08386"/>
    </source>
</evidence>
<dbReference type="InterPro" id="IPR000073">
    <property type="entry name" value="AB_hydrolase_1"/>
</dbReference>
<accession>A0AAD4PSK7</accession>
<evidence type="ECO:0000259" key="4">
    <source>
        <dbReference type="Pfam" id="PF00561"/>
    </source>
</evidence>
<feature type="domain" description="AB hydrolase-1" evidence="4">
    <location>
        <begin position="68"/>
        <end position="224"/>
    </location>
</feature>
<feature type="chain" id="PRO_5042025777" evidence="3">
    <location>
        <begin position="23"/>
        <end position="510"/>
    </location>
</feature>
<comment type="similarity">
    <text evidence="1">Belongs to the peptidase S33 family.</text>
</comment>
<comment type="caution">
    <text evidence="6">The sequence shown here is derived from an EMBL/GenBank/DDBJ whole genome shotgun (WGS) entry which is preliminary data.</text>
</comment>
<dbReference type="PANTHER" id="PTHR43248">
    <property type="entry name" value="2-SUCCINYL-6-HYDROXY-2,4-CYCLOHEXADIENE-1-CARBOXYLATE SYNTHASE"/>
    <property type="match status" value="1"/>
</dbReference>
<dbReference type="GO" id="GO:0016787">
    <property type="term" value="F:hydrolase activity"/>
    <property type="evidence" value="ECO:0007669"/>
    <property type="project" value="UniProtKB-KW"/>
</dbReference>
<dbReference type="RefSeq" id="XP_046065602.1">
    <property type="nucleotide sequence ID" value="XM_046219533.1"/>
</dbReference>
<dbReference type="InterPro" id="IPR051601">
    <property type="entry name" value="Serine_prot/Carboxylest_S33"/>
</dbReference>
<proteinExistence type="inferred from homology"/>
<organism evidence="6 7">
    <name type="scientific">Talaromyces proteolyticus</name>
    <dbReference type="NCBI Taxonomy" id="1131652"/>
    <lineage>
        <taxon>Eukaryota</taxon>
        <taxon>Fungi</taxon>
        <taxon>Dikarya</taxon>
        <taxon>Ascomycota</taxon>
        <taxon>Pezizomycotina</taxon>
        <taxon>Eurotiomycetes</taxon>
        <taxon>Eurotiomycetidae</taxon>
        <taxon>Eurotiales</taxon>
        <taxon>Trichocomaceae</taxon>
        <taxon>Talaromyces</taxon>
        <taxon>Talaromyces sect. Bacilispori</taxon>
    </lineage>
</organism>
<dbReference type="Proteomes" id="UP001201262">
    <property type="component" value="Unassembled WGS sequence"/>
</dbReference>
<dbReference type="Pfam" id="PF00561">
    <property type="entry name" value="Abhydrolase_1"/>
    <property type="match status" value="1"/>
</dbReference>
<dbReference type="AlphaFoldDB" id="A0AAD4PSK7"/>
<dbReference type="InterPro" id="IPR013595">
    <property type="entry name" value="Pept_S33_TAP-like_C"/>
</dbReference>
<sequence>MFSSRFPLFQLSPVLIFAAAAASSSSNASTVIQWGTCVNDFESTLPADCGTLLLLRIPATVQPAKGSIVLNFGGPGEAGRSTVAETAIILQGLSGGQYNLISFDPRGTPNSNLPFSCFDTDFARQAQAQGQSLPDIDNEEALAKLWARATIDATACAKKQKTTGELIGTAFTARDVLSIAENLGEDGMVRYWGYSYGTTLGATLVSMFPEKIDKVILDGVQNPHEYYHSYGDIEEWAQSDQVFSGIFTSCLQEPDACPLAYYNPTAAELENKVWTLFDTLKTHPVPVGDLIVDENVLHGIVSNSLYSTSSWKNTTRALDMLLTGNIDEELILNLASAVVPVDQATLLAATSIYSPLEGIHCSDRAARAGTYENLLPTLRELANTSRIMGRTDMSLSMVCAQWTIDPKERYEGDFQVSPANPVLLIGNAYDGHTPIQSARNVSSGFEGSVVLEVNGYGHSSLGVPSLCSLKTQADYWVNGTLPEPGTVCQPESAPFSEASWLEVISKAYGA</sequence>
<keyword evidence="2" id="KW-0378">Hydrolase</keyword>
<dbReference type="Gene3D" id="3.40.50.1820">
    <property type="entry name" value="alpha/beta hydrolase"/>
    <property type="match status" value="1"/>
</dbReference>
<evidence type="ECO:0000313" key="6">
    <source>
        <dbReference type="EMBL" id="KAH8689176.1"/>
    </source>
</evidence>
<dbReference type="SUPFAM" id="SSF53474">
    <property type="entry name" value="alpha/beta-Hydrolases"/>
    <property type="match status" value="1"/>
</dbReference>
<evidence type="ECO:0000256" key="2">
    <source>
        <dbReference type="ARBA" id="ARBA00022801"/>
    </source>
</evidence>
<evidence type="ECO:0000256" key="3">
    <source>
        <dbReference type="SAM" id="SignalP"/>
    </source>
</evidence>
<name>A0AAD4PSK7_9EURO</name>
<keyword evidence="7" id="KW-1185">Reference proteome</keyword>
<feature type="domain" description="Peptidase S33 tripeptidyl aminopeptidase-like C-terminal" evidence="5">
    <location>
        <begin position="390"/>
        <end position="488"/>
    </location>
</feature>
<gene>
    <name evidence="6" type="ORF">BGW36DRAFT_421067</name>
</gene>